<name>A0ABU9MVM8_9GAMM</name>
<organism evidence="5 6">
    <name type="scientific">Pseudoalteromonas qingdaonensis</name>
    <dbReference type="NCBI Taxonomy" id="3131913"/>
    <lineage>
        <taxon>Bacteria</taxon>
        <taxon>Pseudomonadati</taxon>
        <taxon>Pseudomonadota</taxon>
        <taxon>Gammaproteobacteria</taxon>
        <taxon>Alteromonadales</taxon>
        <taxon>Pseudoalteromonadaceae</taxon>
        <taxon>Pseudoalteromonas</taxon>
    </lineage>
</organism>
<evidence type="ECO:0000256" key="1">
    <source>
        <dbReference type="SAM" id="MobiDB-lite"/>
    </source>
</evidence>
<dbReference type="EMBL" id="JBCGCU010000002">
    <property type="protein sequence ID" value="MEM0514354.1"/>
    <property type="molecule type" value="Genomic_DNA"/>
</dbReference>
<dbReference type="SUPFAM" id="SSF54427">
    <property type="entry name" value="NTF2-like"/>
    <property type="match status" value="1"/>
</dbReference>
<dbReference type="PANTHER" id="PTHR41542:SF1">
    <property type="entry name" value="BLL5807 PROTEIN"/>
    <property type="match status" value="1"/>
</dbReference>
<keyword evidence="3" id="KW-0732">Signal</keyword>
<reference evidence="5 6" key="1">
    <citation type="submission" date="2024-03" db="EMBL/GenBank/DDBJ databases">
        <title>Pseudoalteromonas qingdaonensis sp. nov., isolated from the intestines of marine benthic organisms.</title>
        <authorList>
            <person name="Lin X."/>
            <person name="Fang S."/>
            <person name="Hu X."/>
        </authorList>
    </citation>
    <scope>NUCLEOTIDE SEQUENCE [LARGE SCALE GENOMIC DNA]</scope>
    <source>
        <strain evidence="5 6">YIC-827</strain>
    </source>
</reference>
<feature type="compositionally biased region" description="Low complexity" evidence="1">
    <location>
        <begin position="35"/>
        <end position="54"/>
    </location>
</feature>
<feature type="chain" id="PRO_5047300054" evidence="3">
    <location>
        <begin position="24"/>
        <end position="277"/>
    </location>
</feature>
<keyword evidence="2" id="KW-1133">Transmembrane helix</keyword>
<accession>A0ABU9MVM8</accession>
<feature type="transmembrane region" description="Helical" evidence="2">
    <location>
        <begin position="94"/>
        <end position="112"/>
    </location>
</feature>
<feature type="region of interest" description="Disordered" evidence="1">
    <location>
        <begin position="117"/>
        <end position="150"/>
    </location>
</feature>
<keyword evidence="2" id="KW-0812">Transmembrane</keyword>
<evidence type="ECO:0000313" key="5">
    <source>
        <dbReference type="EMBL" id="MEM0514354.1"/>
    </source>
</evidence>
<dbReference type="PANTHER" id="PTHR41542">
    <property type="entry name" value="BLL5807 PROTEIN"/>
    <property type="match status" value="1"/>
</dbReference>
<sequence>MKNLVLMLTLLSVLFTASFDAQARKKFGSKRTTGKTEQTQTTQKQQTTDTKTVAAKKTSSKKGIMAGVLGGLLAGGLIAAMMGDDFEGMQLLEILLLAGIGFLLFKFIRSAMRKNQPRPMMATPQGQAYAGHGQWQQSSASAQAQPQPSSVPMQLPPNFDQVGFIRAAKEHYVTIQQAWNDNNLELVSEYLAPELIEEFKALRAEQGEVLTEVLFVDANIVRASCDNNVWAISIHFSGQYQDRIAHSKERIDEIWHMERKNSEAAPWLIVGTEDLVD</sequence>
<keyword evidence="6" id="KW-1185">Reference proteome</keyword>
<dbReference type="InterPro" id="IPR032710">
    <property type="entry name" value="NTF2-like_dom_sf"/>
</dbReference>
<feature type="signal peptide" evidence="3">
    <location>
        <begin position="1"/>
        <end position="23"/>
    </location>
</feature>
<evidence type="ECO:0000256" key="2">
    <source>
        <dbReference type="SAM" id="Phobius"/>
    </source>
</evidence>
<feature type="transmembrane region" description="Helical" evidence="2">
    <location>
        <begin position="63"/>
        <end position="82"/>
    </location>
</feature>
<feature type="domain" description="Tim44-like" evidence="4">
    <location>
        <begin position="145"/>
        <end position="274"/>
    </location>
</feature>
<gene>
    <name evidence="5" type="ORF">WCN91_02690</name>
</gene>
<dbReference type="RefSeq" id="WP_342676031.1">
    <property type="nucleotide sequence ID" value="NZ_JBCGCU010000002.1"/>
</dbReference>
<feature type="compositionally biased region" description="Low complexity" evidence="1">
    <location>
        <begin position="136"/>
        <end position="150"/>
    </location>
</feature>
<protein>
    <submittedName>
        <fullName evidence="5">Tim44-like domain-containing protein</fullName>
    </submittedName>
</protein>
<dbReference type="Gene3D" id="3.10.450.240">
    <property type="match status" value="1"/>
</dbReference>
<dbReference type="Proteomes" id="UP001447008">
    <property type="component" value="Unassembled WGS sequence"/>
</dbReference>
<evidence type="ECO:0000313" key="6">
    <source>
        <dbReference type="Proteomes" id="UP001447008"/>
    </source>
</evidence>
<feature type="region of interest" description="Disordered" evidence="1">
    <location>
        <begin position="26"/>
        <end position="54"/>
    </location>
</feature>
<keyword evidence="2" id="KW-0472">Membrane</keyword>
<dbReference type="InterPro" id="IPR007379">
    <property type="entry name" value="Tim44-like_dom"/>
</dbReference>
<evidence type="ECO:0000256" key="3">
    <source>
        <dbReference type="SAM" id="SignalP"/>
    </source>
</evidence>
<proteinExistence type="predicted"/>
<evidence type="ECO:0000259" key="4">
    <source>
        <dbReference type="SMART" id="SM00978"/>
    </source>
</evidence>
<dbReference type="Pfam" id="PF04280">
    <property type="entry name" value="Tim44"/>
    <property type="match status" value="1"/>
</dbReference>
<dbReference type="SMART" id="SM00978">
    <property type="entry name" value="Tim44"/>
    <property type="match status" value="1"/>
</dbReference>
<comment type="caution">
    <text evidence="5">The sequence shown here is derived from an EMBL/GenBank/DDBJ whole genome shotgun (WGS) entry which is preliminary data.</text>
</comment>